<evidence type="ECO:0000256" key="1">
    <source>
        <dbReference type="SAM" id="Phobius"/>
    </source>
</evidence>
<reference evidence="2" key="2">
    <citation type="submission" date="2020-09" db="EMBL/GenBank/DDBJ databases">
        <authorList>
            <person name="Sun Q."/>
            <person name="Zhou Y."/>
        </authorList>
    </citation>
    <scope>NUCLEOTIDE SEQUENCE</scope>
    <source>
        <strain evidence="2">CGMCC 4.7308</strain>
    </source>
</reference>
<keyword evidence="1" id="KW-1133">Transmembrane helix</keyword>
<dbReference type="AlphaFoldDB" id="A0A917TB29"/>
<feature type="transmembrane region" description="Helical" evidence="1">
    <location>
        <begin position="24"/>
        <end position="43"/>
    </location>
</feature>
<proteinExistence type="predicted"/>
<sequence>MTSARPSGPGVGTTVLRISTRMRALALVLLVAFDALMVWLAVFSLTKLATGPSPGLAVFVGVVALLMTWALWLLYRTRTVVTPDTVVLRYGFFPTVRVPRDRITGVEVRLVSYNGAGGGFVHTPYLSTADGDRRLVFMLGRRSEAAARREAANLRRLLGI</sequence>
<evidence type="ECO:0000313" key="2">
    <source>
        <dbReference type="EMBL" id="GGM16987.1"/>
    </source>
</evidence>
<evidence type="ECO:0000313" key="3">
    <source>
        <dbReference type="Proteomes" id="UP000655208"/>
    </source>
</evidence>
<comment type="caution">
    <text evidence="2">The sequence shown here is derived from an EMBL/GenBank/DDBJ whole genome shotgun (WGS) entry which is preliminary data.</text>
</comment>
<dbReference type="EMBL" id="BMNA01000017">
    <property type="protein sequence ID" value="GGM16987.1"/>
    <property type="molecule type" value="Genomic_DNA"/>
</dbReference>
<keyword evidence="1" id="KW-0472">Membrane</keyword>
<accession>A0A917TB29</accession>
<dbReference type="Proteomes" id="UP000655208">
    <property type="component" value="Unassembled WGS sequence"/>
</dbReference>
<name>A0A917TB29_9ACTN</name>
<protein>
    <submittedName>
        <fullName evidence="2">Uncharacterized protein</fullName>
    </submittedName>
</protein>
<reference evidence="2" key="1">
    <citation type="journal article" date="2014" name="Int. J. Syst. Evol. Microbiol.">
        <title>Complete genome sequence of Corynebacterium casei LMG S-19264T (=DSM 44701T), isolated from a smear-ripened cheese.</title>
        <authorList>
            <consortium name="US DOE Joint Genome Institute (JGI-PGF)"/>
            <person name="Walter F."/>
            <person name="Albersmeier A."/>
            <person name="Kalinowski J."/>
            <person name="Ruckert C."/>
        </authorList>
    </citation>
    <scope>NUCLEOTIDE SEQUENCE</scope>
    <source>
        <strain evidence="2">CGMCC 4.7308</strain>
    </source>
</reference>
<keyword evidence="1" id="KW-0812">Transmembrane</keyword>
<gene>
    <name evidence="2" type="ORF">GCM10011594_41310</name>
</gene>
<feature type="transmembrane region" description="Helical" evidence="1">
    <location>
        <begin position="55"/>
        <end position="75"/>
    </location>
</feature>
<keyword evidence="3" id="KW-1185">Reference proteome</keyword>
<organism evidence="2 3">
    <name type="scientific">Nakamurella endophytica</name>
    <dbReference type="NCBI Taxonomy" id="1748367"/>
    <lineage>
        <taxon>Bacteria</taxon>
        <taxon>Bacillati</taxon>
        <taxon>Actinomycetota</taxon>
        <taxon>Actinomycetes</taxon>
        <taxon>Nakamurellales</taxon>
        <taxon>Nakamurellaceae</taxon>
        <taxon>Nakamurella</taxon>
    </lineage>
</organism>